<evidence type="ECO:0000313" key="3">
    <source>
        <dbReference type="Proteomes" id="UP000199455"/>
    </source>
</evidence>
<evidence type="ECO:0000259" key="1">
    <source>
        <dbReference type="Pfam" id="PF14905"/>
    </source>
</evidence>
<dbReference type="STRING" id="390242.SAMN04488024_10118"/>
<dbReference type="Proteomes" id="UP000199455">
    <property type="component" value="Unassembled WGS sequence"/>
</dbReference>
<dbReference type="RefSeq" id="WP_090762954.1">
    <property type="nucleotide sequence ID" value="NZ_FMZH01000001.1"/>
</dbReference>
<dbReference type="Pfam" id="PF14905">
    <property type="entry name" value="OMP_b-brl_3"/>
    <property type="match status" value="1"/>
</dbReference>
<gene>
    <name evidence="2" type="ORF">SAMN04488024_10118</name>
</gene>
<dbReference type="InterPro" id="IPR008969">
    <property type="entry name" value="CarboxyPept-like_regulatory"/>
</dbReference>
<feature type="domain" description="Outer membrane protein beta-barrel" evidence="1">
    <location>
        <begin position="455"/>
        <end position="904"/>
    </location>
</feature>
<sequence>MKALIIFFLAFISFTCYSQIKGSVSGMLVDSTKQSQKIAYATISIYNTTDSVLVNYKLSDSKGYFKLTSLPLNAKYRLVITAWQRNTVNKVILLNEQKPDIDLENIPLSPKLNNLNDVVIVGIRPPIIVRNDTVEFNAESFKTLPTAVVEDLFKKLPGFVVDAGGVITFNGKQVSRILVDGKDFFEGNNQIASKNLPSNIVDKVQVMDDAEVKRRNPTIFAADIPQVINLTLKKSVKQGMFGRLYAGLGPKEHYELGGITNIFRDTTQVSILAYGNNLSKSAFSLNEVQGVGGFQRAGNSSVNYNGGGFSIDNISFGGFGEGIQRPAGVGANFNTLTKSGIKINSKYFYGQLRNTIEERSNEGQILGNDTLNTLGYADNQSRVNSHNISAKITLNPTPKTQLIINPTAIISPRNYNFMQSKTVSDGSGDKVSTSEVANIRDGLNQSYKVTGDLFKNFNKAGRSLFANVTLLKRDNRDDNYNYSSILFENTPGSQLTNQFRKNNIRNFDAGFRSSFSEKLTGKLALTLSLDGNYFRNENALYTFYRNAVNQSYDIVVPNLTETVEQKGFKSNATIKLGWNINNDLSIQPAAIFGSINIINRFVSLQGFDQNFYFLNPGLNIRYKDFSISYQKSFLEPQVQYIQPIANNTDPLFVQLGTPDLKPTKNHRVFLNYMKFNMQKSISYNVALIGNLDQDGVIMARTIDAGGVQVSKPVNVNASGLTHNANINKTFRSKSSQLTLNAGYSISAFDSPIEVNNVRSKLYRYIISPNVGIRLNLHDKVEIFERYYLSYNKSDYNDSYYVDRSIASHGNDFELVVRWPKKIVFESNLNILLNNQDIPGYNNNIKIWNMGLTYLFLKNDRAQLKFSVNDILQNNARRSVLIAENSIRDIQSRNIGRYALATLSYNIQNFKPKVGGKETFFGF</sequence>
<dbReference type="InterPro" id="IPR041700">
    <property type="entry name" value="OMP_b-brl_3"/>
</dbReference>
<keyword evidence="3" id="KW-1185">Reference proteome</keyword>
<dbReference type="SUPFAM" id="SSF49464">
    <property type="entry name" value="Carboxypeptidase regulatory domain-like"/>
    <property type="match status" value="1"/>
</dbReference>
<organism evidence="2 3">
    <name type="scientific">Pedobacter soli</name>
    <dbReference type="NCBI Taxonomy" id="390242"/>
    <lineage>
        <taxon>Bacteria</taxon>
        <taxon>Pseudomonadati</taxon>
        <taxon>Bacteroidota</taxon>
        <taxon>Sphingobacteriia</taxon>
        <taxon>Sphingobacteriales</taxon>
        <taxon>Sphingobacteriaceae</taxon>
        <taxon>Pedobacter</taxon>
    </lineage>
</organism>
<proteinExistence type="predicted"/>
<accession>A0A1G6I3Y8</accession>
<reference evidence="3" key="1">
    <citation type="submission" date="2016-10" db="EMBL/GenBank/DDBJ databases">
        <authorList>
            <person name="Varghese N."/>
            <person name="Submissions S."/>
        </authorList>
    </citation>
    <scope>NUCLEOTIDE SEQUENCE [LARGE SCALE GENOMIC DNA]</scope>
    <source>
        <strain evidence="3">DSM 18609</strain>
    </source>
</reference>
<protein>
    <submittedName>
        <fullName evidence="2">Outer membrane protein beta-barrel family protein</fullName>
    </submittedName>
</protein>
<name>A0A1G6I3Y8_9SPHI</name>
<evidence type="ECO:0000313" key="2">
    <source>
        <dbReference type="EMBL" id="SDC01083.1"/>
    </source>
</evidence>
<dbReference type="EMBL" id="FMZH01000001">
    <property type="protein sequence ID" value="SDC01083.1"/>
    <property type="molecule type" value="Genomic_DNA"/>
</dbReference>
<dbReference type="SUPFAM" id="SSF56935">
    <property type="entry name" value="Porins"/>
    <property type="match status" value="1"/>
</dbReference>
<dbReference type="AlphaFoldDB" id="A0A1G6I3Y8"/>